<dbReference type="VEuPathDB" id="FungiDB:BCV72DRAFT_235169"/>
<evidence type="ECO:0000313" key="1">
    <source>
        <dbReference type="EMBL" id="ORE02140.1"/>
    </source>
</evidence>
<gene>
    <name evidence="1" type="ORF">BCV72DRAFT_235169</name>
</gene>
<dbReference type="Proteomes" id="UP000242414">
    <property type="component" value="Unassembled WGS sequence"/>
</dbReference>
<protein>
    <submittedName>
        <fullName evidence="1">Uncharacterized protein</fullName>
    </submittedName>
</protein>
<accession>A0A1X0QQV7</accession>
<dbReference type="AlphaFoldDB" id="A0A1X0QQV7"/>
<proteinExistence type="predicted"/>
<dbReference type="EMBL" id="KV922070">
    <property type="protein sequence ID" value="ORE02140.1"/>
    <property type="molecule type" value="Genomic_DNA"/>
</dbReference>
<organism evidence="1">
    <name type="scientific">Rhizopus microsporus var. microsporus</name>
    <dbReference type="NCBI Taxonomy" id="86635"/>
    <lineage>
        <taxon>Eukaryota</taxon>
        <taxon>Fungi</taxon>
        <taxon>Fungi incertae sedis</taxon>
        <taxon>Mucoromycota</taxon>
        <taxon>Mucoromycotina</taxon>
        <taxon>Mucoromycetes</taxon>
        <taxon>Mucorales</taxon>
        <taxon>Mucorineae</taxon>
        <taxon>Rhizopodaceae</taxon>
        <taxon>Rhizopus</taxon>
    </lineage>
</organism>
<reference evidence="1" key="1">
    <citation type="journal article" date="2016" name="Proc. Natl. Acad. Sci. U.S.A.">
        <title>Lipid metabolic changes in an early divergent fungus govern the establishment of a mutualistic symbiosis with endobacteria.</title>
        <authorList>
            <person name="Lastovetsky O.A."/>
            <person name="Gaspar M.L."/>
            <person name="Mondo S.J."/>
            <person name="LaButti K.M."/>
            <person name="Sandor L."/>
            <person name="Grigoriev I.V."/>
            <person name="Henry S.A."/>
            <person name="Pawlowska T.E."/>
        </authorList>
    </citation>
    <scope>NUCLEOTIDE SEQUENCE [LARGE SCALE GENOMIC DNA]</scope>
    <source>
        <strain evidence="1">ATCC 52814</strain>
    </source>
</reference>
<sequence length="214" mass="24378">MTNHPRKIQKVYYSPTILEKPKTSQHMDIDAEDEEAGTILVALAKQANRMNSNIKLPSIMLTEKPTRSHSMSIKNLIGNKETNKHACTNINLFPLIDTESTDVTPCSSYSTGHDFYQSSQRQTLANIYASVPYQSNAFKQPDIMKEAYKLSSSSSSSARELKIRRSSIHVHISYKIHAHKIRAQHTHSTYYPNIHHHTASYHPAIPYHYKDNTV</sequence>
<dbReference type="OrthoDB" id="2269041at2759"/>
<name>A0A1X0QQV7_RHIZD</name>